<name>A0A7S4DS15_9EUKA</name>
<dbReference type="SMART" id="SM00490">
    <property type="entry name" value="HELICc"/>
    <property type="match status" value="1"/>
</dbReference>
<evidence type="ECO:0000259" key="6">
    <source>
        <dbReference type="PROSITE" id="PS50157"/>
    </source>
</evidence>
<keyword evidence="1" id="KW-0547">Nucleotide-binding</keyword>
<dbReference type="InterPro" id="IPR027417">
    <property type="entry name" value="P-loop_NTPase"/>
</dbReference>
<evidence type="ECO:0000259" key="7">
    <source>
        <dbReference type="PROSITE" id="PS51192"/>
    </source>
</evidence>
<dbReference type="GO" id="GO:0006281">
    <property type="term" value="P:DNA repair"/>
    <property type="evidence" value="ECO:0007669"/>
    <property type="project" value="TreeGrafter"/>
</dbReference>
<dbReference type="InterPro" id="IPR000330">
    <property type="entry name" value="SNF2_N"/>
</dbReference>
<accession>A0A7S4DS15</accession>
<keyword evidence="2" id="KW-0378">Hydrolase</keyword>
<dbReference type="PROSITE" id="PS50157">
    <property type="entry name" value="ZINC_FINGER_C2H2_2"/>
    <property type="match status" value="1"/>
</dbReference>
<dbReference type="EMBL" id="HBIV01025838">
    <property type="protein sequence ID" value="CAE0666923.1"/>
    <property type="molecule type" value="Transcribed_RNA"/>
</dbReference>
<proteinExistence type="predicted"/>
<dbReference type="Gene3D" id="3.40.50.300">
    <property type="entry name" value="P-loop containing nucleotide triphosphate hydrolases"/>
    <property type="match status" value="2"/>
</dbReference>
<evidence type="ECO:0000256" key="1">
    <source>
        <dbReference type="ARBA" id="ARBA00022741"/>
    </source>
</evidence>
<evidence type="ECO:0000256" key="5">
    <source>
        <dbReference type="SAM" id="MobiDB-lite"/>
    </source>
</evidence>
<feature type="region of interest" description="Disordered" evidence="5">
    <location>
        <begin position="243"/>
        <end position="264"/>
    </location>
</feature>
<protein>
    <submittedName>
        <fullName evidence="8">Uncharacterized protein</fullName>
    </submittedName>
</protein>
<feature type="region of interest" description="Disordered" evidence="5">
    <location>
        <begin position="1074"/>
        <end position="1098"/>
    </location>
</feature>
<evidence type="ECO:0000256" key="2">
    <source>
        <dbReference type="ARBA" id="ARBA00022801"/>
    </source>
</evidence>
<evidence type="ECO:0000256" key="3">
    <source>
        <dbReference type="ARBA" id="ARBA00022840"/>
    </source>
</evidence>
<keyword evidence="4" id="KW-0479">Metal-binding</keyword>
<feature type="domain" description="Helicase ATP-binding" evidence="7">
    <location>
        <begin position="447"/>
        <end position="692"/>
    </location>
</feature>
<dbReference type="GO" id="GO:0005634">
    <property type="term" value="C:nucleus"/>
    <property type="evidence" value="ECO:0007669"/>
    <property type="project" value="TreeGrafter"/>
</dbReference>
<keyword evidence="4" id="KW-0863">Zinc-finger</keyword>
<feature type="domain" description="C2H2-type" evidence="6">
    <location>
        <begin position="591"/>
        <end position="620"/>
    </location>
</feature>
<keyword evidence="3" id="KW-0067">ATP-binding</keyword>
<dbReference type="GO" id="GO:0008270">
    <property type="term" value="F:zinc ion binding"/>
    <property type="evidence" value="ECO:0007669"/>
    <property type="project" value="UniProtKB-KW"/>
</dbReference>
<dbReference type="InterPro" id="IPR013087">
    <property type="entry name" value="Znf_C2H2_type"/>
</dbReference>
<reference evidence="8" key="1">
    <citation type="submission" date="2021-01" db="EMBL/GenBank/DDBJ databases">
        <authorList>
            <person name="Corre E."/>
            <person name="Pelletier E."/>
            <person name="Niang G."/>
            <person name="Scheremetjew M."/>
            <person name="Finn R."/>
            <person name="Kale V."/>
            <person name="Holt S."/>
            <person name="Cochrane G."/>
            <person name="Meng A."/>
            <person name="Brown T."/>
            <person name="Cohen L."/>
        </authorList>
    </citation>
    <scope>NUCLEOTIDE SEQUENCE</scope>
    <source>
        <strain evidence="8">CCCM811</strain>
    </source>
</reference>
<dbReference type="InterPro" id="IPR001650">
    <property type="entry name" value="Helicase_C-like"/>
</dbReference>
<dbReference type="SMART" id="SM00487">
    <property type="entry name" value="DEXDc"/>
    <property type="match status" value="1"/>
</dbReference>
<evidence type="ECO:0000256" key="4">
    <source>
        <dbReference type="PROSITE-ProRule" id="PRU00042"/>
    </source>
</evidence>
<dbReference type="GO" id="GO:0008094">
    <property type="term" value="F:ATP-dependent activity, acting on DNA"/>
    <property type="evidence" value="ECO:0007669"/>
    <property type="project" value="TreeGrafter"/>
</dbReference>
<dbReference type="GO" id="GO:0005524">
    <property type="term" value="F:ATP binding"/>
    <property type="evidence" value="ECO:0007669"/>
    <property type="project" value="UniProtKB-KW"/>
</dbReference>
<dbReference type="PROSITE" id="PS51192">
    <property type="entry name" value="HELICASE_ATP_BIND_1"/>
    <property type="match status" value="1"/>
</dbReference>
<sequence>MLDVRSVQTSRTVKKGNIVHVLPDFGFERPYEAEVLGVRQEKGGNLKVKIKTEGSKLPMWRWLNRRHAHFGIFAAFTFRMSGLVPGARIHARDNRRARWKEGVIVSVLKEQRRLQVRFMDTGVTQPVPLSPSCVVMDRHHARLLARVKSLEFEDKAKRRLRIILEDLGHWRCNVCQKENEWTPAVDYGSFNAYRCERCKSDGRSRVVKCMVVSPVCQMSDAVAHAVPEFPAVITDLIGEYGHSAGVGRRPGEPDDNIFTGRRPGEPDDNIFTGSCIDIDALEKLLLKGKREVGVVSSPPPPPPSSSSVSSGPLLRYHVATGVCEELTLPESEQPLAEFIRKSAAVNKPAFPPFLDKYMKMPYLPKIPKIVRPKVKDLMQNLAKALKTSLFGYQLHTILWASNLEQRIRRGHRLVVGCKDLIYGPADFNCSILYDRLTRQFLPASAARVRHVTYRGGIIADETGLGKTATCIGLVACDLARGRGLKTQTETETEGGGWKGRRETPKDGVISTHATLVVCPNQLCSQWSDQAKRHSKDLKVFRLTTKAQHARPRSEMLNADIVVVSKQFLVGKHYNCLLAKNQTPSTAAWHLLTCSNCGKDFKDRDRLLKHHIKCVQKRKKRAIKPKSKEGFIMLHKIEFKRIILDEGHDYILENRIMRVINDIPSISRWYVSATPFPSRACIARVAEFLNITLLCAADKANEEMRVAVGYPEWERHIKRPLGSVLDKVIHQCLFSRLSKTLIGDENKLPEAEESVELLDCHPIERVFYRMLEVECRVKDEKERYRQERRGLKYPHLAIAIRDAGVKSEAESTAQRIARGMVFSSIGASRFAADDDDNYLSTLWRGILSRKQRDCARLREQFANMDPEETDESKSEYWLHKKLTEQLEVLNDPGLPEAIRAWNENNKSNPAILTQTPRLGTKLAHMLCYVQRTLADQRNRIVLFSATDMVLQKCGTLLKNLGIATVWCRGNVHARTKALRAFQHEKIDPAAPRVLMLSLEKAASGADLTKATHVLLLDPVAGMKNRAYAVETQAVGRAIRQCMDNDRPCQIVRFIVRDTVAHRLYKRNIAFRQLESSPDNTDDDYSSERMDMPRTEPSGAELKFLRELARSVPGRSRDLSC</sequence>
<dbReference type="PANTHER" id="PTHR45626">
    <property type="entry name" value="TRANSCRIPTION TERMINATION FACTOR 2-RELATED"/>
    <property type="match status" value="1"/>
</dbReference>
<dbReference type="GO" id="GO:0016787">
    <property type="term" value="F:hydrolase activity"/>
    <property type="evidence" value="ECO:0007669"/>
    <property type="project" value="UniProtKB-KW"/>
</dbReference>
<dbReference type="Pfam" id="PF00176">
    <property type="entry name" value="SNF2-rel_dom"/>
    <property type="match status" value="1"/>
</dbReference>
<dbReference type="SUPFAM" id="SSF52540">
    <property type="entry name" value="P-loop containing nucleoside triphosphate hydrolases"/>
    <property type="match status" value="2"/>
</dbReference>
<dbReference type="AlphaFoldDB" id="A0A7S4DS15"/>
<keyword evidence="4" id="KW-0862">Zinc</keyword>
<dbReference type="PANTHER" id="PTHR45626:SF51">
    <property type="entry name" value="SNF2-RELATED DOMAIN-CONTAINING PROTEIN"/>
    <property type="match status" value="1"/>
</dbReference>
<dbReference type="InterPro" id="IPR050628">
    <property type="entry name" value="SNF2_RAD54_helicase_TF"/>
</dbReference>
<evidence type="ECO:0000313" key="8">
    <source>
        <dbReference type="EMBL" id="CAE0666923.1"/>
    </source>
</evidence>
<dbReference type="InterPro" id="IPR014001">
    <property type="entry name" value="Helicase_ATP-bd"/>
</dbReference>
<gene>
    <name evidence="8" type="ORF">LGLO00237_LOCUS18541</name>
</gene>
<dbReference type="Pfam" id="PF00271">
    <property type="entry name" value="Helicase_C"/>
    <property type="match status" value="1"/>
</dbReference>
<organism evidence="8">
    <name type="scientific">Lotharella globosa</name>
    <dbReference type="NCBI Taxonomy" id="91324"/>
    <lineage>
        <taxon>Eukaryota</taxon>
        <taxon>Sar</taxon>
        <taxon>Rhizaria</taxon>
        <taxon>Cercozoa</taxon>
        <taxon>Chlorarachniophyceae</taxon>
        <taxon>Lotharella</taxon>
    </lineage>
</organism>